<evidence type="ECO:0000313" key="1">
    <source>
        <dbReference type="EMBL" id="GFN95603.1"/>
    </source>
</evidence>
<keyword evidence="2" id="KW-1185">Reference proteome</keyword>
<proteinExistence type="predicted"/>
<name>A0AAV3ZNZ8_9GAST</name>
<accession>A0AAV3ZNZ8</accession>
<dbReference type="AlphaFoldDB" id="A0AAV3ZNZ8"/>
<sequence length="67" mass="6987">MANPFGSDGAYGNHTILCFTFTALSSPAVTTSVEAGVGGTVASIFSKSAWRFADIRLSRFRTSPPAS</sequence>
<comment type="caution">
    <text evidence="1">The sequence shown here is derived from an EMBL/GenBank/DDBJ whole genome shotgun (WGS) entry which is preliminary data.</text>
</comment>
<dbReference type="EMBL" id="BLXT01002522">
    <property type="protein sequence ID" value="GFN95603.1"/>
    <property type="molecule type" value="Genomic_DNA"/>
</dbReference>
<protein>
    <submittedName>
        <fullName evidence="1">Uncharacterized protein</fullName>
    </submittedName>
</protein>
<evidence type="ECO:0000313" key="2">
    <source>
        <dbReference type="Proteomes" id="UP000735302"/>
    </source>
</evidence>
<organism evidence="1 2">
    <name type="scientific">Plakobranchus ocellatus</name>
    <dbReference type="NCBI Taxonomy" id="259542"/>
    <lineage>
        <taxon>Eukaryota</taxon>
        <taxon>Metazoa</taxon>
        <taxon>Spiralia</taxon>
        <taxon>Lophotrochozoa</taxon>
        <taxon>Mollusca</taxon>
        <taxon>Gastropoda</taxon>
        <taxon>Heterobranchia</taxon>
        <taxon>Euthyneura</taxon>
        <taxon>Panpulmonata</taxon>
        <taxon>Sacoglossa</taxon>
        <taxon>Placobranchoidea</taxon>
        <taxon>Plakobranchidae</taxon>
        <taxon>Plakobranchus</taxon>
    </lineage>
</organism>
<gene>
    <name evidence="1" type="ORF">PoB_002210900</name>
</gene>
<dbReference type="Proteomes" id="UP000735302">
    <property type="component" value="Unassembled WGS sequence"/>
</dbReference>
<reference evidence="1 2" key="1">
    <citation type="journal article" date="2021" name="Elife">
        <title>Chloroplast acquisition without the gene transfer in kleptoplastic sea slugs, Plakobranchus ocellatus.</title>
        <authorList>
            <person name="Maeda T."/>
            <person name="Takahashi S."/>
            <person name="Yoshida T."/>
            <person name="Shimamura S."/>
            <person name="Takaki Y."/>
            <person name="Nagai Y."/>
            <person name="Toyoda A."/>
            <person name="Suzuki Y."/>
            <person name="Arimoto A."/>
            <person name="Ishii H."/>
            <person name="Satoh N."/>
            <person name="Nishiyama T."/>
            <person name="Hasebe M."/>
            <person name="Maruyama T."/>
            <person name="Minagawa J."/>
            <person name="Obokata J."/>
            <person name="Shigenobu S."/>
        </authorList>
    </citation>
    <scope>NUCLEOTIDE SEQUENCE [LARGE SCALE GENOMIC DNA]</scope>
</reference>